<proteinExistence type="predicted"/>
<dbReference type="Pfam" id="PF01494">
    <property type="entry name" value="FAD_binding_3"/>
    <property type="match status" value="1"/>
</dbReference>
<keyword evidence="1" id="KW-0285">Flavoprotein</keyword>
<feature type="domain" description="FAD-binding" evidence="4">
    <location>
        <begin position="20"/>
        <end position="387"/>
    </location>
</feature>
<keyword evidence="2" id="KW-0274">FAD</keyword>
<evidence type="ECO:0000259" key="4">
    <source>
        <dbReference type="Pfam" id="PF01494"/>
    </source>
</evidence>
<comment type="caution">
    <text evidence="5">The sequence shown here is derived from an EMBL/GenBank/DDBJ whole genome shotgun (WGS) entry which is preliminary data.</text>
</comment>
<dbReference type="Proteomes" id="UP000775872">
    <property type="component" value="Unassembled WGS sequence"/>
</dbReference>
<dbReference type="PANTHER" id="PTHR43004">
    <property type="entry name" value="TRK SYSTEM POTASSIUM UPTAKE PROTEIN"/>
    <property type="match status" value="1"/>
</dbReference>
<dbReference type="Gene3D" id="3.40.30.120">
    <property type="match status" value="1"/>
</dbReference>
<dbReference type="SUPFAM" id="SSF51905">
    <property type="entry name" value="FAD/NAD(P)-binding domain"/>
    <property type="match status" value="1"/>
</dbReference>
<reference evidence="6" key="1">
    <citation type="submission" date="2019-06" db="EMBL/GenBank/DDBJ databases">
        <authorList>
            <person name="Broberg M."/>
        </authorList>
    </citation>
    <scope>NUCLEOTIDE SEQUENCE [LARGE SCALE GENOMIC DNA]</scope>
</reference>
<evidence type="ECO:0000313" key="6">
    <source>
        <dbReference type="Proteomes" id="UP000775872"/>
    </source>
</evidence>
<dbReference type="GO" id="GO:0071949">
    <property type="term" value="F:FAD binding"/>
    <property type="evidence" value="ECO:0007669"/>
    <property type="project" value="InterPro"/>
</dbReference>
<keyword evidence="6" id="KW-1185">Reference proteome</keyword>
<dbReference type="EMBL" id="CABFOC020000091">
    <property type="protein sequence ID" value="CAH0058702.1"/>
    <property type="molecule type" value="Genomic_DNA"/>
</dbReference>
<dbReference type="GO" id="GO:0016709">
    <property type="term" value="F:oxidoreductase activity, acting on paired donors, with incorporation or reduction of molecular oxygen, NAD(P)H as one donor, and incorporation of one atom of oxygen"/>
    <property type="evidence" value="ECO:0007669"/>
    <property type="project" value="UniProtKB-ARBA"/>
</dbReference>
<gene>
    <name evidence="5" type="ORF">CSOL1703_00007725</name>
</gene>
<dbReference type="Pfam" id="PF21274">
    <property type="entry name" value="Rng_hyd_C"/>
    <property type="match status" value="1"/>
</dbReference>
<evidence type="ECO:0000256" key="3">
    <source>
        <dbReference type="ARBA" id="ARBA00023002"/>
    </source>
</evidence>
<protein>
    <recommendedName>
        <fullName evidence="4">FAD-binding domain-containing protein</fullName>
    </recommendedName>
</protein>
<keyword evidence="3" id="KW-0560">Oxidoreductase</keyword>
<organism evidence="5 6">
    <name type="scientific">Clonostachys solani</name>
    <dbReference type="NCBI Taxonomy" id="160281"/>
    <lineage>
        <taxon>Eukaryota</taxon>
        <taxon>Fungi</taxon>
        <taxon>Dikarya</taxon>
        <taxon>Ascomycota</taxon>
        <taxon>Pezizomycotina</taxon>
        <taxon>Sordariomycetes</taxon>
        <taxon>Hypocreomycetidae</taxon>
        <taxon>Hypocreales</taxon>
        <taxon>Bionectriaceae</taxon>
        <taxon>Clonostachys</taxon>
    </lineage>
</organism>
<reference evidence="5 6" key="2">
    <citation type="submission" date="2021-10" db="EMBL/GenBank/DDBJ databases">
        <authorList>
            <person name="Piombo E."/>
        </authorList>
    </citation>
    <scope>NUCLEOTIDE SEQUENCE [LARGE SCALE GENOMIC DNA]</scope>
</reference>
<dbReference type="OrthoDB" id="2690153at2759"/>
<sequence length="620" mass="69256">MSFSQRPSEPLTHHLPSGYVVIAGGGPIGLLLARVLSFHGVNSVLFERNESTTKWPKMDLTNGRSMEIFRKLGLEEDLRRQGVAAEIDQDVLISSGLSADTPITSWALPGVTKFREQIRQTNDGTQPQEPWQRVSQAIFEKWLKAICDKDPLIDLNYGYKVESVEEKNNLVEAVVTNIKTGEESHWRSEYMAGCDGGSSRVRSCLSTPVDGGPIPSCALLVHFKSRDLAHLHKQGRFWHMFFLGESGGFEAAIISQDEKDTWTIHLFLPLDAEPEKIDSHDAIYRALGGVHGPYKITVDEILVRSIWRPTIAVTRHWSSPSLRIFLAGDSAHQNIPTGGYGMNMGIGDAFDLGWKLASVINGHGGDGLLRSYELERKPVALRNVERSGIHFQVHSQLQEMIGSGDPRRLDSETDEGRTLRQKLHEYYQINDGENKDLGIEMGYRYSSPLIMVSKSDGDEPPFIPRHYTPTTWPGGRPPHLFLSDGTAIFDEFGKNWTLLVFIVGDVGQHHLVNAATESSLPLVLVDLSKEEYAGKLYEKDLVLIRPDQHVAWRSDKLDSIEDAHEILRIVTGRAEWTQLPLFTEVSGPLEQLTPGVEMASQVNGPSMIMAEIESQQNKLQ</sequence>
<dbReference type="InterPro" id="IPR002938">
    <property type="entry name" value="FAD-bd"/>
</dbReference>
<accession>A0A9P0EQR0</accession>
<dbReference type="InterPro" id="IPR050641">
    <property type="entry name" value="RIFMO-like"/>
</dbReference>
<dbReference type="AlphaFoldDB" id="A0A9P0EQR0"/>
<evidence type="ECO:0000313" key="5">
    <source>
        <dbReference type="EMBL" id="CAH0058702.1"/>
    </source>
</evidence>
<evidence type="ECO:0000256" key="1">
    <source>
        <dbReference type="ARBA" id="ARBA00022630"/>
    </source>
</evidence>
<dbReference type="Gene3D" id="3.30.9.10">
    <property type="entry name" value="D-Amino Acid Oxidase, subunit A, domain 2"/>
    <property type="match status" value="1"/>
</dbReference>
<name>A0A9P0EQR0_9HYPO</name>
<dbReference type="Gene3D" id="3.50.50.60">
    <property type="entry name" value="FAD/NAD(P)-binding domain"/>
    <property type="match status" value="1"/>
</dbReference>
<evidence type="ECO:0000256" key="2">
    <source>
        <dbReference type="ARBA" id="ARBA00022827"/>
    </source>
</evidence>
<dbReference type="PRINTS" id="PR00420">
    <property type="entry name" value="RNGMNOXGNASE"/>
</dbReference>
<dbReference type="PANTHER" id="PTHR43004:SF21">
    <property type="entry name" value="FAD-BINDING DOMAIN-CONTAINING PROTEIN-RELATED"/>
    <property type="match status" value="1"/>
</dbReference>
<dbReference type="InterPro" id="IPR036188">
    <property type="entry name" value="FAD/NAD-bd_sf"/>
</dbReference>